<protein>
    <submittedName>
        <fullName evidence="1">Uncharacterized protein</fullName>
    </submittedName>
</protein>
<comment type="caution">
    <text evidence="1">The sequence shown here is derived from an EMBL/GenBank/DDBJ whole genome shotgun (WGS) entry which is preliminary data.</text>
</comment>
<name>A0A2G6KCM6_9BACT</name>
<accession>A0A2G6KCM6</accession>
<sequence>MQAAQVLSQTLEAYAEQAGGSAKIKLKDIKANSMKLGGLLAEAGPGGTSAIKVEKVDVEGEFTIENMTSSTTKK</sequence>
<dbReference type="EMBL" id="PDSK01000098">
    <property type="protein sequence ID" value="PIE33433.1"/>
    <property type="molecule type" value="Genomic_DNA"/>
</dbReference>
<proteinExistence type="predicted"/>
<evidence type="ECO:0000313" key="2">
    <source>
        <dbReference type="Proteomes" id="UP000230821"/>
    </source>
</evidence>
<evidence type="ECO:0000313" key="1">
    <source>
        <dbReference type="EMBL" id="PIE33433.1"/>
    </source>
</evidence>
<dbReference type="AlphaFoldDB" id="A0A2G6KCM6"/>
<organism evidence="1 2">
    <name type="scientific">candidate division KSB3 bacterium</name>
    <dbReference type="NCBI Taxonomy" id="2044937"/>
    <lineage>
        <taxon>Bacteria</taxon>
        <taxon>candidate division KSB3</taxon>
    </lineage>
</organism>
<gene>
    <name evidence="1" type="ORF">CSA56_11540</name>
</gene>
<dbReference type="Proteomes" id="UP000230821">
    <property type="component" value="Unassembled WGS sequence"/>
</dbReference>
<reference evidence="1 2" key="1">
    <citation type="submission" date="2017-10" db="EMBL/GenBank/DDBJ databases">
        <title>Novel microbial diversity and functional potential in the marine mammal oral microbiome.</title>
        <authorList>
            <person name="Dudek N.K."/>
            <person name="Sun C.L."/>
            <person name="Burstein D."/>
            <person name="Kantor R.S."/>
            <person name="Aliaga Goltsman D.S."/>
            <person name="Bik E.M."/>
            <person name="Thomas B.C."/>
            <person name="Banfield J.F."/>
            <person name="Relman D.A."/>
        </authorList>
    </citation>
    <scope>NUCLEOTIDE SEQUENCE [LARGE SCALE GENOMIC DNA]</scope>
    <source>
        <strain evidence="1">DOLJORAL78_47_16</strain>
    </source>
</reference>